<dbReference type="CDD" id="cd12922">
    <property type="entry name" value="VKOR_5"/>
    <property type="match status" value="1"/>
</dbReference>
<dbReference type="EMBL" id="NBXE01000017">
    <property type="protein sequence ID" value="RFA28180.1"/>
    <property type="molecule type" value="Genomic_DNA"/>
</dbReference>
<organism evidence="12 13">
    <name type="scientific">Subtercola boreus</name>
    <dbReference type="NCBI Taxonomy" id="120213"/>
    <lineage>
        <taxon>Bacteria</taxon>
        <taxon>Bacillati</taxon>
        <taxon>Actinomycetota</taxon>
        <taxon>Actinomycetes</taxon>
        <taxon>Micrococcales</taxon>
        <taxon>Microbacteriaceae</taxon>
        <taxon>Subtercola</taxon>
    </lineage>
</organism>
<proteinExistence type="inferred from homology"/>
<dbReference type="OrthoDB" id="9783799at2"/>
<dbReference type="GO" id="GO:0016020">
    <property type="term" value="C:membrane"/>
    <property type="evidence" value="ECO:0007669"/>
    <property type="project" value="UniProtKB-SubCell"/>
</dbReference>
<evidence type="ECO:0000256" key="2">
    <source>
        <dbReference type="ARBA" id="ARBA00006214"/>
    </source>
</evidence>
<dbReference type="Proteomes" id="UP000257080">
    <property type="component" value="Unassembled WGS sequence"/>
</dbReference>
<evidence type="ECO:0000256" key="8">
    <source>
        <dbReference type="ARBA" id="ARBA00023157"/>
    </source>
</evidence>
<feature type="transmembrane region" description="Helical" evidence="10">
    <location>
        <begin position="202"/>
        <end position="224"/>
    </location>
</feature>
<comment type="subcellular location">
    <subcellularLocation>
        <location evidence="1">Membrane</location>
        <topology evidence="1">Multi-pass membrane protein</topology>
    </subcellularLocation>
</comment>
<feature type="transmembrane region" description="Helical" evidence="10">
    <location>
        <begin position="107"/>
        <end position="125"/>
    </location>
</feature>
<evidence type="ECO:0000256" key="3">
    <source>
        <dbReference type="ARBA" id="ARBA00022692"/>
    </source>
</evidence>
<dbReference type="InterPro" id="IPR038354">
    <property type="entry name" value="VKOR_sf"/>
</dbReference>
<keyword evidence="4" id="KW-0874">Quinone</keyword>
<evidence type="ECO:0000256" key="5">
    <source>
        <dbReference type="ARBA" id="ARBA00022989"/>
    </source>
</evidence>
<keyword evidence="6" id="KW-0560">Oxidoreductase</keyword>
<protein>
    <recommendedName>
        <fullName evidence="11">Vitamin K epoxide reductase domain-containing protein</fullName>
    </recommendedName>
</protein>
<evidence type="ECO:0000256" key="10">
    <source>
        <dbReference type="SAM" id="Phobius"/>
    </source>
</evidence>
<evidence type="ECO:0000256" key="7">
    <source>
        <dbReference type="ARBA" id="ARBA00023136"/>
    </source>
</evidence>
<gene>
    <name evidence="12" type="ORF">B7R25_05605</name>
</gene>
<keyword evidence="3 10" id="KW-0812">Transmembrane</keyword>
<keyword evidence="8" id="KW-1015">Disulfide bond</keyword>
<dbReference type="SMART" id="SM00756">
    <property type="entry name" value="VKc"/>
    <property type="match status" value="1"/>
</dbReference>
<reference evidence="12 13" key="1">
    <citation type="submission" date="2017-04" db="EMBL/GenBank/DDBJ databases">
        <title>Comparative genome analysis of Subtercola boreus.</title>
        <authorList>
            <person name="Cho Y.-J."/>
            <person name="Cho A."/>
            <person name="Kim O.-S."/>
            <person name="Lee J.-I."/>
        </authorList>
    </citation>
    <scope>NUCLEOTIDE SEQUENCE [LARGE SCALE GENOMIC DNA]</scope>
    <source>
        <strain evidence="12 13">P28004</strain>
    </source>
</reference>
<feature type="domain" description="Vitamin K epoxide reductase" evidence="11">
    <location>
        <begin position="43"/>
        <end position="184"/>
    </location>
</feature>
<evidence type="ECO:0000256" key="9">
    <source>
        <dbReference type="ARBA" id="ARBA00023284"/>
    </source>
</evidence>
<feature type="transmembrane region" description="Helical" evidence="10">
    <location>
        <begin position="44"/>
        <end position="66"/>
    </location>
</feature>
<evidence type="ECO:0000256" key="6">
    <source>
        <dbReference type="ARBA" id="ARBA00023002"/>
    </source>
</evidence>
<evidence type="ECO:0000256" key="1">
    <source>
        <dbReference type="ARBA" id="ARBA00004141"/>
    </source>
</evidence>
<feature type="transmembrane region" description="Helical" evidence="10">
    <location>
        <begin position="158"/>
        <end position="181"/>
    </location>
</feature>
<sequence length="235" mass="25530">MFCCLRARLETHTGIIARIPRSGGEAVWQNATVIEDTLPARRPVGLAIFLVVAGVIGWIASFVLTLEKIETLINPNYVPSCNISVLVSCGPNMASPQGSLFGFPNPLIGVASFVAVIVVGVGVLAGARFARWFWVLFNLGIVAALVFVIWLIGQSVYVLGTLCPYCMVVWSVVIPLFWYVTVYNLREGNIPVPAGVRSIAGLFYPFLWLFVIVSYLVVAVLAQLRLDVIASLTNS</sequence>
<dbReference type="Pfam" id="PF07884">
    <property type="entry name" value="VKOR"/>
    <property type="match status" value="1"/>
</dbReference>
<keyword evidence="5 10" id="KW-1133">Transmembrane helix</keyword>
<dbReference type="InterPro" id="IPR012932">
    <property type="entry name" value="VKOR"/>
</dbReference>
<feature type="transmembrane region" description="Helical" evidence="10">
    <location>
        <begin position="132"/>
        <end position="152"/>
    </location>
</feature>
<keyword evidence="7 10" id="KW-0472">Membrane</keyword>
<dbReference type="Gene3D" id="1.20.1440.130">
    <property type="entry name" value="VKOR domain"/>
    <property type="match status" value="1"/>
</dbReference>
<evidence type="ECO:0000259" key="11">
    <source>
        <dbReference type="SMART" id="SM00756"/>
    </source>
</evidence>
<comment type="caution">
    <text evidence="12">The sequence shown here is derived from an EMBL/GenBank/DDBJ whole genome shotgun (WGS) entry which is preliminary data.</text>
</comment>
<evidence type="ECO:0000313" key="13">
    <source>
        <dbReference type="Proteomes" id="UP000257080"/>
    </source>
</evidence>
<dbReference type="InterPro" id="IPR041714">
    <property type="entry name" value="VKOR_Actinobacteria"/>
</dbReference>
<name>A0A3E0WE51_9MICO</name>
<evidence type="ECO:0000313" key="12">
    <source>
        <dbReference type="EMBL" id="RFA28180.1"/>
    </source>
</evidence>
<dbReference type="AlphaFoldDB" id="A0A3E0WE51"/>
<comment type="similarity">
    <text evidence="2">Belongs to the VKOR family.</text>
</comment>
<keyword evidence="9" id="KW-0676">Redox-active center</keyword>
<dbReference type="GO" id="GO:0048038">
    <property type="term" value="F:quinone binding"/>
    <property type="evidence" value="ECO:0007669"/>
    <property type="project" value="UniProtKB-KW"/>
</dbReference>
<dbReference type="GO" id="GO:0016491">
    <property type="term" value="F:oxidoreductase activity"/>
    <property type="evidence" value="ECO:0007669"/>
    <property type="project" value="UniProtKB-KW"/>
</dbReference>
<evidence type="ECO:0000256" key="4">
    <source>
        <dbReference type="ARBA" id="ARBA00022719"/>
    </source>
</evidence>
<accession>A0A3E0WE51</accession>